<protein>
    <recommendedName>
        <fullName evidence="4">Alginate biosynthesis protein AlgX</fullName>
    </recommendedName>
    <alternativeName>
        <fullName evidence="11">Probable alginate O-acetyltransferase AlgX</fullName>
    </alternativeName>
</protein>
<evidence type="ECO:0000256" key="6">
    <source>
        <dbReference type="ARBA" id="ARBA00022729"/>
    </source>
</evidence>
<feature type="active site" description="Proton acceptor" evidence="12">
    <location>
        <position position="212"/>
    </location>
</feature>
<sequence length="509" mass="57300">MARTRSSTCWCDRRRPCWFFRSTSWRNFRSEEQAMQRSLVVKPCPAWLALYTALGLLASPLCGAAEGPQYQIERCCEVCPQTMLDSTYSGDLREFSKLVQGRGDWLFRTKNDLMTQMGTTAEGYSRLEKLRDALKKKGVELVMAYLPPRGLMNAEMLSRESQQAFDTELSKKNYLQTIQRLRSLGIRAPDMSLLLSQKADAKQALYFKRDPHWTSYGAELAAQVLAEELRKSDVFKTIPSKEFISKKDKSDLKNGSLNQAFGKVCGNSYANEYFSRFVTEPKAESADLFSDAEAPEVVLAGTSFSSPEYNFAGFLKQHAKVDVDNRSVDGGGFHSAMLQYLGSQDFQKNPPKILIWEVSSYYDMAMPLFYRQIMPMLADGCRASPASLSQKVALRPGMNEVLVNTGDKPIRGEDYLVDIQFSDPTIKNLHSLFWYMSGSVDDLNITRAPEVESDGRFVFNLREDAEWSGRTLLSLEIEMPADMPAGLEVEAKICPRAHGAKAELQAQAD</sequence>
<comment type="subcellular location">
    <subcellularLocation>
        <location evidence="1">Periplasm</location>
    </subcellularLocation>
</comment>
<keyword evidence="7" id="KW-0574">Periplasm</keyword>
<evidence type="ECO:0000313" key="17">
    <source>
        <dbReference type="Proteomes" id="UP000284021"/>
    </source>
</evidence>
<evidence type="ECO:0000256" key="7">
    <source>
        <dbReference type="ARBA" id="ARBA00022764"/>
    </source>
</evidence>
<evidence type="ECO:0000256" key="1">
    <source>
        <dbReference type="ARBA" id="ARBA00004418"/>
    </source>
</evidence>
<dbReference type="Pfam" id="PF16824">
    <property type="entry name" value="CBM_26"/>
    <property type="match status" value="1"/>
</dbReference>
<keyword evidence="10" id="KW-0012">Acyltransferase</keyword>
<dbReference type="GO" id="GO:0016746">
    <property type="term" value="F:acyltransferase activity"/>
    <property type="evidence" value="ECO:0007669"/>
    <property type="project" value="UniProtKB-KW"/>
</dbReference>
<evidence type="ECO:0000313" key="16">
    <source>
        <dbReference type="EMBL" id="RJG09706.1"/>
    </source>
</evidence>
<gene>
    <name evidence="16" type="ORF">D3879_16670</name>
</gene>
<comment type="caution">
    <text evidence="16">The sequence shown here is derived from an EMBL/GenBank/DDBJ whole genome shotgun (WGS) entry which is preliminary data.</text>
</comment>
<dbReference type="Gene3D" id="2.60.120.1380">
    <property type="entry name" value="C-terminal carbohydrate-binding module"/>
    <property type="match status" value="1"/>
</dbReference>
<dbReference type="GO" id="GO:0042597">
    <property type="term" value="C:periplasmic space"/>
    <property type="evidence" value="ECO:0007669"/>
    <property type="project" value="UniProtKB-SubCell"/>
</dbReference>
<dbReference type="Proteomes" id="UP000284021">
    <property type="component" value="Unassembled WGS sequence"/>
</dbReference>
<accession>A0A418XB11</accession>
<evidence type="ECO:0000256" key="11">
    <source>
        <dbReference type="ARBA" id="ARBA00032384"/>
    </source>
</evidence>
<feature type="active site" description="Nucleophile" evidence="12">
    <location>
        <position position="303"/>
    </location>
</feature>
<feature type="domain" description="Alginate biosynthesis protein AlgX C-terminal carbohydrate-binding module" evidence="15">
    <location>
        <begin position="380"/>
        <end position="498"/>
    </location>
</feature>
<dbReference type="InterPro" id="IPR031798">
    <property type="entry name" value="AlgX_C"/>
</dbReference>
<dbReference type="EMBL" id="QYUR01000006">
    <property type="protein sequence ID" value="RJG09706.1"/>
    <property type="molecule type" value="Genomic_DNA"/>
</dbReference>
<evidence type="ECO:0000256" key="5">
    <source>
        <dbReference type="ARBA" id="ARBA00022679"/>
    </source>
</evidence>
<dbReference type="AlphaFoldDB" id="A0A418XB11"/>
<dbReference type="CDD" id="cd14441">
    <property type="entry name" value="AlgX_N"/>
    <property type="match status" value="1"/>
</dbReference>
<keyword evidence="5 16" id="KW-0808">Transferase</keyword>
<proteinExistence type="inferred from homology"/>
<comment type="similarity">
    <text evidence="3">Belongs to the AlgX family.</text>
</comment>
<keyword evidence="17" id="KW-1185">Reference proteome</keyword>
<keyword evidence="8" id="KW-0016">Alginate biosynthesis</keyword>
<dbReference type="GO" id="GO:0042121">
    <property type="term" value="P:alginic acid biosynthetic process"/>
    <property type="evidence" value="ECO:0007669"/>
    <property type="project" value="UniProtKB-UniPathway"/>
</dbReference>
<evidence type="ECO:0000259" key="14">
    <source>
        <dbReference type="Pfam" id="PF16822"/>
    </source>
</evidence>
<dbReference type="InterPro" id="IPR034655">
    <property type="entry name" value="AlgX_N"/>
</dbReference>
<dbReference type="CDD" id="cd14487">
    <property type="entry name" value="AlgX_C"/>
    <property type="match status" value="1"/>
</dbReference>
<evidence type="ECO:0000256" key="8">
    <source>
        <dbReference type="ARBA" id="ARBA00022841"/>
    </source>
</evidence>
<dbReference type="Pfam" id="PF16822">
    <property type="entry name" value="ALGX"/>
    <property type="match status" value="1"/>
</dbReference>
<keyword evidence="9 13" id="KW-1015">Disulfide bond</keyword>
<feature type="disulfide bond" evidence="13">
    <location>
        <begin position="79"/>
        <end position="265"/>
    </location>
</feature>
<keyword evidence="6" id="KW-0732">Signal</keyword>
<evidence type="ECO:0000256" key="4">
    <source>
        <dbReference type="ARBA" id="ARBA00013937"/>
    </source>
</evidence>
<comment type="pathway">
    <text evidence="2">Glycan biosynthesis; alginate biosynthesis.</text>
</comment>
<evidence type="ECO:0000256" key="13">
    <source>
        <dbReference type="PIRSR" id="PIRSR638639-51"/>
    </source>
</evidence>
<reference evidence="16 17" key="1">
    <citation type="submission" date="2018-09" db="EMBL/GenBank/DDBJ databases">
        <authorList>
            <person name="Zhu H."/>
        </authorList>
    </citation>
    <scope>NUCLEOTIDE SEQUENCE [LARGE SCALE GENOMIC DNA]</scope>
    <source>
        <strain evidence="16 17">K1S02-6</strain>
    </source>
</reference>
<name>A0A418XB11_9PSED</name>
<feature type="domain" description="AlgX/AlgJ SGNH hydrolase-like" evidence="14">
    <location>
        <begin position="98"/>
        <end position="359"/>
    </location>
</feature>
<organism evidence="16 17">
    <name type="scientific">Pseudomonas cavernicola</name>
    <dbReference type="NCBI Taxonomy" id="2320866"/>
    <lineage>
        <taxon>Bacteria</taxon>
        <taxon>Pseudomonadati</taxon>
        <taxon>Pseudomonadota</taxon>
        <taxon>Gammaproteobacteria</taxon>
        <taxon>Pseudomonadales</taxon>
        <taxon>Pseudomonadaceae</taxon>
        <taxon>Pseudomonas</taxon>
    </lineage>
</organism>
<evidence type="ECO:0000256" key="10">
    <source>
        <dbReference type="ARBA" id="ARBA00023315"/>
    </source>
</evidence>
<feature type="disulfide bond" evidence="13">
    <location>
        <begin position="381"/>
        <end position="494"/>
    </location>
</feature>
<evidence type="ECO:0000259" key="15">
    <source>
        <dbReference type="Pfam" id="PF16824"/>
    </source>
</evidence>
<evidence type="ECO:0000256" key="3">
    <source>
        <dbReference type="ARBA" id="ARBA00006553"/>
    </source>
</evidence>
<dbReference type="UniPathway" id="UPA00286"/>
<evidence type="ECO:0000256" key="9">
    <source>
        <dbReference type="ARBA" id="ARBA00023157"/>
    </source>
</evidence>
<evidence type="ECO:0000256" key="2">
    <source>
        <dbReference type="ARBA" id="ARBA00005182"/>
    </source>
</evidence>
<evidence type="ECO:0000256" key="12">
    <source>
        <dbReference type="PIRSR" id="PIRSR638639-50"/>
    </source>
</evidence>
<dbReference type="InterPro" id="IPR038639">
    <property type="entry name" value="AlgX_C_sf"/>
</dbReference>
<dbReference type="InterPro" id="IPR031811">
    <property type="entry name" value="ALGX/ALGJ_SGNH-like"/>
</dbReference>
<feature type="active site" evidence="12">
    <location>
        <position position="210"/>
    </location>
</feature>